<evidence type="ECO:0000313" key="1">
    <source>
        <dbReference type="EMBL" id="CAG8803869.1"/>
    </source>
</evidence>
<feature type="non-terminal residue" evidence="1">
    <location>
        <position position="173"/>
    </location>
</feature>
<dbReference type="Proteomes" id="UP000789920">
    <property type="component" value="Unassembled WGS sequence"/>
</dbReference>
<name>A0ACA9RPG5_9GLOM</name>
<accession>A0ACA9RPG5</accession>
<evidence type="ECO:0000313" key="2">
    <source>
        <dbReference type="Proteomes" id="UP000789920"/>
    </source>
</evidence>
<gene>
    <name evidence="1" type="ORF">RPERSI_LOCUS21607</name>
</gene>
<sequence length="173" mass="19797">PGLSTIIDGIMTSRAIFQRMRSYSLYRITSTIHFLLFFFCVILALDWSLPAVLLIMIALLNDAATLAIAVDNTQISDSPDKWRIGQLITLSIIMGMFLTMFSFAHYFIFLHVIKVTPAKLFPSSARREKLAARRERSLLMKRIARNVKKMRKVLLMIKVISAFKQTVSERQAI</sequence>
<protein>
    <submittedName>
        <fullName evidence="1">21394_t:CDS:1</fullName>
    </submittedName>
</protein>
<organism evidence="1 2">
    <name type="scientific">Racocetra persica</name>
    <dbReference type="NCBI Taxonomy" id="160502"/>
    <lineage>
        <taxon>Eukaryota</taxon>
        <taxon>Fungi</taxon>
        <taxon>Fungi incertae sedis</taxon>
        <taxon>Mucoromycota</taxon>
        <taxon>Glomeromycotina</taxon>
        <taxon>Glomeromycetes</taxon>
        <taxon>Diversisporales</taxon>
        <taxon>Gigasporaceae</taxon>
        <taxon>Racocetra</taxon>
    </lineage>
</organism>
<reference evidence="1" key="1">
    <citation type="submission" date="2021-06" db="EMBL/GenBank/DDBJ databases">
        <authorList>
            <person name="Kallberg Y."/>
            <person name="Tangrot J."/>
            <person name="Rosling A."/>
        </authorList>
    </citation>
    <scope>NUCLEOTIDE SEQUENCE</scope>
    <source>
        <strain evidence="1">MA461A</strain>
    </source>
</reference>
<comment type="caution">
    <text evidence="1">The sequence shown here is derived from an EMBL/GenBank/DDBJ whole genome shotgun (WGS) entry which is preliminary data.</text>
</comment>
<dbReference type="EMBL" id="CAJVQC010063694">
    <property type="protein sequence ID" value="CAG8803869.1"/>
    <property type="molecule type" value="Genomic_DNA"/>
</dbReference>
<feature type="non-terminal residue" evidence="1">
    <location>
        <position position="1"/>
    </location>
</feature>
<keyword evidence="2" id="KW-1185">Reference proteome</keyword>
<proteinExistence type="predicted"/>